<reference evidence="1" key="1">
    <citation type="journal article" date="2021" name="PeerJ">
        <title>Extensive microbial diversity within the chicken gut microbiome revealed by metagenomics and culture.</title>
        <authorList>
            <person name="Gilroy R."/>
            <person name="Ravi A."/>
            <person name="Getino M."/>
            <person name="Pursley I."/>
            <person name="Horton D.L."/>
            <person name="Alikhan N.F."/>
            <person name="Baker D."/>
            <person name="Gharbi K."/>
            <person name="Hall N."/>
            <person name="Watson M."/>
            <person name="Adriaenssens E.M."/>
            <person name="Foster-Nyarko E."/>
            <person name="Jarju S."/>
            <person name="Secka A."/>
            <person name="Antonio M."/>
            <person name="Oren A."/>
            <person name="Chaudhuri R.R."/>
            <person name="La Ragione R."/>
            <person name="Hildebrand F."/>
            <person name="Pallen M.J."/>
        </authorList>
    </citation>
    <scope>NUCLEOTIDE SEQUENCE</scope>
    <source>
        <strain evidence="1">ChiSxjej3B15-1167</strain>
    </source>
</reference>
<organism evidence="1 2">
    <name type="scientific">Candidatus Anaerobutyricum stercoripullorum</name>
    <dbReference type="NCBI Taxonomy" id="2838456"/>
    <lineage>
        <taxon>Bacteria</taxon>
        <taxon>Bacillati</taxon>
        <taxon>Bacillota</taxon>
        <taxon>Clostridia</taxon>
        <taxon>Lachnospirales</taxon>
        <taxon>Lachnospiraceae</taxon>
        <taxon>Anaerobutyricum</taxon>
    </lineage>
</organism>
<dbReference type="AlphaFoldDB" id="A0A9D2BD25"/>
<dbReference type="InterPro" id="IPR058532">
    <property type="entry name" value="YjbR/MT2646/Rv2570-like"/>
</dbReference>
<dbReference type="GO" id="GO:0003677">
    <property type="term" value="F:DNA binding"/>
    <property type="evidence" value="ECO:0007669"/>
    <property type="project" value="UniProtKB-KW"/>
</dbReference>
<keyword evidence="1" id="KW-0238">DNA-binding</keyword>
<sequence>MHNDTFIPAAFSLREEVLAFAAREYHTKPEYPWAKSPGYAVLRHTDNRKWYGVIMEVPRKRLGIDADCADLQASVDVDILNVKCDPVLSGSLRIQPGILPAYHMNKENWISILLDGTVDVKQIFTLLDMSFELTAKKSGSKASAVHNTNWIIPANPKYYDIETALTENPDEPFFWKQSNNIFVGDIVYIYLTAPVSSLLFKCRALEVDIPRQSENKNIRMKRAMRLKLLETYPRGAIGRDKLKEHGIYAVRGPRSMPKTLIAEIGYMANGTPER</sequence>
<comment type="caution">
    <text evidence="1">The sequence shown here is derived from an EMBL/GenBank/DDBJ whole genome shotgun (WGS) entry which is preliminary data.</text>
</comment>
<evidence type="ECO:0000313" key="1">
    <source>
        <dbReference type="EMBL" id="HIX71726.1"/>
    </source>
</evidence>
<dbReference type="InterPro" id="IPR038056">
    <property type="entry name" value="YjbR-like_sf"/>
</dbReference>
<dbReference type="Pfam" id="PF04237">
    <property type="entry name" value="YjbR"/>
    <property type="match status" value="1"/>
</dbReference>
<dbReference type="Proteomes" id="UP000886805">
    <property type="component" value="Unassembled WGS sequence"/>
</dbReference>
<dbReference type="InterPro" id="IPR007351">
    <property type="entry name" value="YjbR"/>
</dbReference>
<dbReference type="SUPFAM" id="SSF142906">
    <property type="entry name" value="YjbR-like"/>
    <property type="match status" value="1"/>
</dbReference>
<dbReference type="PANTHER" id="PTHR35145">
    <property type="entry name" value="CYTOPLASMIC PROTEIN-RELATED"/>
    <property type="match status" value="1"/>
</dbReference>
<accession>A0A9D2BD25</accession>
<dbReference type="EMBL" id="DXEQ01000047">
    <property type="protein sequence ID" value="HIX71726.1"/>
    <property type="molecule type" value="Genomic_DNA"/>
</dbReference>
<dbReference type="PANTHER" id="PTHR35145:SF1">
    <property type="entry name" value="CYTOPLASMIC PROTEIN"/>
    <property type="match status" value="1"/>
</dbReference>
<gene>
    <name evidence="1" type="ORF">H9849_01760</name>
</gene>
<dbReference type="Gene3D" id="3.90.1150.30">
    <property type="match status" value="1"/>
</dbReference>
<name>A0A9D2BD25_9FIRM</name>
<evidence type="ECO:0000313" key="2">
    <source>
        <dbReference type="Proteomes" id="UP000886805"/>
    </source>
</evidence>
<proteinExistence type="predicted"/>
<protein>
    <submittedName>
        <fullName evidence="1">MmcQ/YjbR family DNA-binding protein</fullName>
    </submittedName>
</protein>
<reference evidence="1" key="2">
    <citation type="submission" date="2021-04" db="EMBL/GenBank/DDBJ databases">
        <authorList>
            <person name="Gilroy R."/>
        </authorList>
    </citation>
    <scope>NUCLEOTIDE SEQUENCE</scope>
    <source>
        <strain evidence="1">ChiSxjej3B15-1167</strain>
    </source>
</reference>